<dbReference type="InterPro" id="IPR013783">
    <property type="entry name" value="Ig-like_fold"/>
</dbReference>
<dbReference type="CDD" id="cd00063">
    <property type="entry name" value="FN3"/>
    <property type="match status" value="2"/>
</dbReference>
<dbReference type="InterPro" id="IPR051532">
    <property type="entry name" value="Ester_Hydrolysis_Enzymes"/>
</dbReference>
<proteinExistence type="predicted"/>
<dbReference type="InterPro" id="IPR036116">
    <property type="entry name" value="FN3_sf"/>
</dbReference>
<gene>
    <name evidence="5" type="ORF">EFK50_02775</name>
</gene>
<dbReference type="InterPro" id="IPR003961">
    <property type="entry name" value="FN3_dom"/>
</dbReference>
<feature type="signal peptide" evidence="3">
    <location>
        <begin position="1"/>
        <end position="32"/>
    </location>
</feature>
<feature type="domain" description="Fibronectin type-III" evidence="4">
    <location>
        <begin position="382"/>
        <end position="466"/>
    </location>
</feature>
<dbReference type="Gene3D" id="3.40.50.1110">
    <property type="entry name" value="SGNH hydrolase"/>
    <property type="match status" value="1"/>
</dbReference>
<organism evidence="5 6">
    <name type="scientific">Nocardioides marmoriginsengisoli</name>
    <dbReference type="NCBI Taxonomy" id="661483"/>
    <lineage>
        <taxon>Bacteria</taxon>
        <taxon>Bacillati</taxon>
        <taxon>Actinomycetota</taxon>
        <taxon>Actinomycetes</taxon>
        <taxon>Propionibacteriales</taxon>
        <taxon>Nocardioidaceae</taxon>
        <taxon>Nocardioides</taxon>
    </lineage>
</organism>
<dbReference type="SMART" id="SM00060">
    <property type="entry name" value="FN3"/>
    <property type="match status" value="2"/>
</dbReference>
<evidence type="ECO:0000256" key="3">
    <source>
        <dbReference type="SAM" id="SignalP"/>
    </source>
</evidence>
<reference evidence="5 6" key="1">
    <citation type="submission" date="2018-11" db="EMBL/GenBank/DDBJ databases">
        <authorList>
            <person name="Li F."/>
        </authorList>
    </citation>
    <scope>NUCLEOTIDE SEQUENCE [LARGE SCALE GENOMIC DNA]</scope>
    <source>
        <strain evidence="5 6">Gsoil 097</strain>
    </source>
</reference>
<dbReference type="EMBL" id="RJSE01000003">
    <property type="protein sequence ID" value="RNL64923.1"/>
    <property type="molecule type" value="Genomic_DNA"/>
</dbReference>
<keyword evidence="1" id="KW-0326">Glycosidase</keyword>
<keyword evidence="1" id="KW-0378">Hydrolase</keyword>
<evidence type="ECO:0000256" key="2">
    <source>
        <dbReference type="ARBA" id="ARBA00023326"/>
    </source>
</evidence>
<dbReference type="InterPro" id="IPR013830">
    <property type="entry name" value="SGNH_hydro"/>
</dbReference>
<keyword evidence="6" id="KW-1185">Reference proteome</keyword>
<dbReference type="PROSITE" id="PS50853">
    <property type="entry name" value="FN3"/>
    <property type="match status" value="1"/>
</dbReference>
<evidence type="ECO:0000259" key="4">
    <source>
        <dbReference type="PROSITE" id="PS50853"/>
    </source>
</evidence>
<dbReference type="SUPFAM" id="SSF52266">
    <property type="entry name" value="SGNH hydrolase"/>
    <property type="match status" value="1"/>
</dbReference>
<dbReference type="OrthoDB" id="5168887at2"/>
<sequence>MTRHPRRVSRGAAAAALALVLTPLAVLQPADAATCDNAPLPGKPTVKVLVVGDSMTHQHAGDFTWRYRFWQEQRRQGVNIDFVGPYTGLIGTWDSPVFDNKLYADPCFNQREHFATGGKDLAATLRPATWDAATPQRSEVAWATQTYQPDVVVGFMGANDLKEYDAAAPFGHHGYTPDQVVESAKAFIAQVREASPGTPVAMVTVARLVPASIEYNAKLETAVAGLTTLADPVGVVDLSADWRDATDTWDGFHPNANGEMHLAWDVADGLHALEPAVKQLPRPIPVQQLGPRRPGAVKIVSRARGAVGLSWTFPIGADREILYRRDLSTGTGWRKVDDERWSRGATFSGLAAHRYEFRVQAAKGSAVATDIFSAPVRIDLRPLAAPSLRSAAKHRIRVSWGRGPEATRYQVRIRSVGGSWRTAGWTRSTALTSKRLVPGRRYAVAVVEWSSYGAGRTSSVARFRVR</sequence>
<dbReference type="GO" id="GO:0016798">
    <property type="term" value="F:hydrolase activity, acting on glycosyl bonds"/>
    <property type="evidence" value="ECO:0007669"/>
    <property type="project" value="UniProtKB-KW"/>
</dbReference>
<dbReference type="InterPro" id="IPR036514">
    <property type="entry name" value="SGNH_hydro_sf"/>
</dbReference>
<keyword evidence="2" id="KW-0119">Carbohydrate metabolism</keyword>
<dbReference type="Proteomes" id="UP000267128">
    <property type="component" value="Unassembled WGS sequence"/>
</dbReference>
<dbReference type="RefSeq" id="WP_123226026.1">
    <property type="nucleotide sequence ID" value="NZ_RJSE01000003.1"/>
</dbReference>
<accession>A0A3N0CPV0</accession>
<dbReference type="AlphaFoldDB" id="A0A3N0CPV0"/>
<keyword evidence="2" id="KW-0624">Polysaccharide degradation</keyword>
<evidence type="ECO:0000313" key="5">
    <source>
        <dbReference type="EMBL" id="RNL64923.1"/>
    </source>
</evidence>
<dbReference type="GO" id="GO:0000272">
    <property type="term" value="P:polysaccharide catabolic process"/>
    <property type="evidence" value="ECO:0007669"/>
    <property type="project" value="UniProtKB-KW"/>
</dbReference>
<dbReference type="GO" id="GO:0004622">
    <property type="term" value="F:phosphatidylcholine lysophospholipase activity"/>
    <property type="evidence" value="ECO:0007669"/>
    <property type="project" value="TreeGrafter"/>
</dbReference>
<protein>
    <recommendedName>
        <fullName evidence="4">Fibronectin type-III domain-containing protein</fullName>
    </recommendedName>
</protein>
<keyword evidence="3" id="KW-0732">Signal</keyword>
<dbReference type="Pfam" id="PF13472">
    <property type="entry name" value="Lipase_GDSL_2"/>
    <property type="match status" value="1"/>
</dbReference>
<feature type="chain" id="PRO_5018128643" description="Fibronectin type-III domain-containing protein" evidence="3">
    <location>
        <begin position="33"/>
        <end position="466"/>
    </location>
</feature>
<comment type="caution">
    <text evidence="5">The sequence shown here is derived from an EMBL/GenBank/DDBJ whole genome shotgun (WGS) entry which is preliminary data.</text>
</comment>
<name>A0A3N0CPV0_9ACTN</name>
<evidence type="ECO:0000256" key="1">
    <source>
        <dbReference type="ARBA" id="ARBA00023295"/>
    </source>
</evidence>
<dbReference type="SUPFAM" id="SSF49265">
    <property type="entry name" value="Fibronectin type III"/>
    <property type="match status" value="1"/>
</dbReference>
<dbReference type="PANTHER" id="PTHR30383:SF5">
    <property type="entry name" value="SGNH HYDROLASE-TYPE ESTERASE DOMAIN-CONTAINING PROTEIN"/>
    <property type="match status" value="1"/>
</dbReference>
<dbReference type="PANTHER" id="PTHR30383">
    <property type="entry name" value="THIOESTERASE 1/PROTEASE 1/LYSOPHOSPHOLIPASE L1"/>
    <property type="match status" value="1"/>
</dbReference>
<evidence type="ECO:0000313" key="6">
    <source>
        <dbReference type="Proteomes" id="UP000267128"/>
    </source>
</evidence>
<dbReference type="Gene3D" id="2.60.40.10">
    <property type="entry name" value="Immunoglobulins"/>
    <property type="match status" value="1"/>
</dbReference>